<dbReference type="STRING" id="1302685.SAMN05444408_1202"/>
<proteinExistence type="predicted"/>
<protein>
    <submittedName>
        <fullName evidence="1">Uncharacterized protein</fullName>
    </submittedName>
</protein>
<evidence type="ECO:0000313" key="1">
    <source>
        <dbReference type="EMBL" id="SHF42954.1"/>
    </source>
</evidence>
<accession>A0A1M5BK80</accession>
<reference evidence="2" key="1">
    <citation type="submission" date="2016-11" db="EMBL/GenBank/DDBJ databases">
        <authorList>
            <person name="Varghese N."/>
            <person name="Submissions S."/>
        </authorList>
    </citation>
    <scope>NUCLEOTIDE SEQUENCE [LARGE SCALE GENOMIC DNA]</scope>
    <source>
        <strain evidence="2">DSM 26898</strain>
    </source>
</reference>
<dbReference type="EMBL" id="FQVO01000020">
    <property type="protein sequence ID" value="SHF42954.1"/>
    <property type="molecule type" value="Genomic_DNA"/>
</dbReference>
<keyword evidence="2" id="KW-1185">Reference proteome</keyword>
<name>A0A1M5BK80_9FLAO</name>
<dbReference type="AlphaFoldDB" id="A0A1M5BK80"/>
<dbReference type="Proteomes" id="UP000184236">
    <property type="component" value="Unassembled WGS sequence"/>
</dbReference>
<gene>
    <name evidence="1" type="ORF">SAMN05444408_1202</name>
</gene>
<dbReference type="RefSeq" id="WP_228408506.1">
    <property type="nucleotide sequence ID" value="NZ_FQVO01000020.1"/>
</dbReference>
<evidence type="ECO:0000313" key="2">
    <source>
        <dbReference type="Proteomes" id="UP000184236"/>
    </source>
</evidence>
<sequence length="112" mass="13150">MIKNVHIKAYERGLVFRNGNLIDILKEGSFWIFGNKFVEIYDMKYSFKSNTDLTLLLKNEALKAMLDLVEVKDGEIVLVYENGIFKEVLNVGQYAFWKGMFNREFQKIDLTK</sequence>
<organism evidence="1 2">
    <name type="scientific">Chryseobacterium takakiae</name>
    <dbReference type="NCBI Taxonomy" id="1302685"/>
    <lineage>
        <taxon>Bacteria</taxon>
        <taxon>Pseudomonadati</taxon>
        <taxon>Bacteroidota</taxon>
        <taxon>Flavobacteriia</taxon>
        <taxon>Flavobacteriales</taxon>
        <taxon>Weeksellaceae</taxon>
        <taxon>Chryseobacterium group</taxon>
        <taxon>Chryseobacterium</taxon>
    </lineage>
</organism>